<accession>A0A8E6ESY1</accession>
<keyword evidence="2" id="KW-1185">Reference proteome</keyword>
<evidence type="ECO:0000313" key="1">
    <source>
        <dbReference type="EMBL" id="QVL31594.1"/>
    </source>
</evidence>
<evidence type="ECO:0000313" key="2">
    <source>
        <dbReference type="Proteomes" id="UP000676194"/>
    </source>
</evidence>
<dbReference type="AlphaFoldDB" id="A0A8E6ESY1"/>
<reference evidence="1" key="1">
    <citation type="submission" date="2021-05" db="EMBL/GenBank/DDBJ databases">
        <title>Complete genome sequence of the cellulolytic planctomycete Telmatocola sphagniphila SP2T and characterization of the first cellulase from planctomycetes.</title>
        <authorList>
            <person name="Rakitin A.L."/>
            <person name="Beletsky A.V."/>
            <person name="Naumoff D.G."/>
            <person name="Kulichevskaya I.S."/>
            <person name="Mardanov A.V."/>
            <person name="Ravin N.V."/>
            <person name="Dedysh S.N."/>
        </authorList>
    </citation>
    <scope>NUCLEOTIDE SEQUENCE</scope>
    <source>
        <strain evidence="1">SP2T</strain>
    </source>
</reference>
<organism evidence="1 2">
    <name type="scientific">Telmatocola sphagniphila</name>
    <dbReference type="NCBI Taxonomy" id="1123043"/>
    <lineage>
        <taxon>Bacteria</taxon>
        <taxon>Pseudomonadati</taxon>
        <taxon>Planctomycetota</taxon>
        <taxon>Planctomycetia</taxon>
        <taxon>Gemmatales</taxon>
        <taxon>Gemmataceae</taxon>
    </lineage>
</organism>
<evidence type="ECO:0008006" key="3">
    <source>
        <dbReference type="Google" id="ProtNLM"/>
    </source>
</evidence>
<gene>
    <name evidence="1" type="ORF">KIH39_22550</name>
</gene>
<dbReference type="Proteomes" id="UP000676194">
    <property type="component" value="Chromosome"/>
</dbReference>
<dbReference type="Gene3D" id="1.10.30.50">
    <property type="match status" value="1"/>
</dbReference>
<protein>
    <recommendedName>
        <fullName evidence="3">HNH endonuclease 5 domain-containing protein</fullName>
    </recommendedName>
</protein>
<dbReference type="KEGG" id="tsph:KIH39_22550"/>
<dbReference type="EMBL" id="CP074694">
    <property type="protein sequence ID" value="QVL31594.1"/>
    <property type="molecule type" value="Genomic_DNA"/>
</dbReference>
<dbReference type="RefSeq" id="WP_213495644.1">
    <property type="nucleotide sequence ID" value="NZ_CP074694.1"/>
</dbReference>
<name>A0A8E6ESY1_9BACT</name>
<proteinExistence type="predicted"/>
<sequence>MLNDSLRSFTKSDRSQERGKRWHREKCIYCQEEYSSRIGDHLPPQGYFPKNRYDATNFITVPACEGCNRSFSDDDNKFIRDLTLKEPGPIRLENDEVIDRVGRGIDRKFALGVRHEKHVSPGMIVLFEQMTYKPDVHALVNVTCRIVKGLYYHRFKIPVPLNTYVQTCPVEILCRSYPELYERFNIYFSERKPISNCDGRFQYKMGQISDVHYWYLEFHPAGVGFVGIVNLSEKRSHTTEIDSTLPACSNA</sequence>